<accession>A0ABY7M8E7</accession>
<organism evidence="20 21">
    <name type="scientific">Tepidiforma flava</name>
    <dbReference type="NCBI Taxonomy" id="3004094"/>
    <lineage>
        <taxon>Bacteria</taxon>
        <taxon>Bacillati</taxon>
        <taxon>Chloroflexota</taxon>
        <taxon>Tepidiformia</taxon>
        <taxon>Tepidiformales</taxon>
        <taxon>Tepidiformaceae</taxon>
        <taxon>Tepidiforma</taxon>
    </lineage>
</organism>
<evidence type="ECO:0000256" key="17">
    <source>
        <dbReference type="ARBA" id="ARBA00048623"/>
    </source>
</evidence>
<keyword evidence="12 19" id="KW-1133">Transmembrane helix</keyword>
<evidence type="ECO:0000256" key="13">
    <source>
        <dbReference type="ARBA" id="ARBA00023136"/>
    </source>
</evidence>
<evidence type="ECO:0000313" key="21">
    <source>
        <dbReference type="Proteomes" id="UP001212803"/>
    </source>
</evidence>
<evidence type="ECO:0000256" key="12">
    <source>
        <dbReference type="ARBA" id="ARBA00022989"/>
    </source>
</evidence>
<evidence type="ECO:0000256" key="7">
    <source>
        <dbReference type="ARBA" id="ARBA00022475"/>
    </source>
</evidence>
<sequence length="203" mass="20241">MTGLAAALGLLSRLPVRVQAWEPERAAMWLPAAAAALAAPVALAAWAAGELLPPSSAAAVTVAAWIAVTGALHLDGLADCADAALAPADRERRREILRDVHHGTFAVAAVGMVLLVKYGCLASMGPGNAAGAAAGAMAASRGMLPGIARAFPPLRAEGMGAAFRAGCTPMVSVLGAAAGFGISGLVLGPWESLPRGAPRRQPG</sequence>
<reference evidence="20 21" key="1">
    <citation type="journal article" date="2023" name="ISME J.">
        <title>Thermophilic Dehalococcoidia with unusual traits shed light on an unexpected past.</title>
        <authorList>
            <person name="Palmer M."/>
            <person name="Covington J.K."/>
            <person name="Zhou E.M."/>
            <person name="Thomas S.C."/>
            <person name="Habib N."/>
            <person name="Seymour C.O."/>
            <person name="Lai D."/>
            <person name="Johnston J."/>
            <person name="Hashimi A."/>
            <person name="Jiao J.Y."/>
            <person name="Muok A.R."/>
            <person name="Liu L."/>
            <person name="Xian W.D."/>
            <person name="Zhi X.Y."/>
            <person name="Li M.M."/>
            <person name="Silva L.P."/>
            <person name="Bowen B.P."/>
            <person name="Louie K."/>
            <person name="Briegel A."/>
            <person name="Pett-Ridge J."/>
            <person name="Weber P.K."/>
            <person name="Tocheva E.I."/>
            <person name="Woyke T."/>
            <person name="Northen T.R."/>
            <person name="Mayali X."/>
            <person name="Li W.J."/>
            <person name="Hedlund B.P."/>
        </authorList>
    </citation>
    <scope>NUCLEOTIDE SEQUENCE [LARGE SCALE GENOMIC DNA]</scope>
    <source>
        <strain evidence="20 21">YIM 72310</strain>
    </source>
</reference>
<comment type="caution">
    <text evidence="19">Lacks conserved residue(s) required for the propagation of feature annotation.</text>
</comment>
<feature type="transmembrane region" description="Helical" evidence="19">
    <location>
        <begin position="170"/>
        <end position="190"/>
    </location>
</feature>
<evidence type="ECO:0000256" key="19">
    <source>
        <dbReference type="HAMAP-Rule" id="MF_00719"/>
    </source>
</evidence>
<evidence type="ECO:0000256" key="14">
    <source>
        <dbReference type="ARBA" id="ARBA00025228"/>
    </source>
</evidence>
<gene>
    <name evidence="19" type="primary">cobS</name>
    <name evidence="20" type="ORF">O0235_01580</name>
</gene>
<keyword evidence="13 19" id="KW-0472">Membrane</keyword>
<evidence type="ECO:0000256" key="1">
    <source>
        <dbReference type="ARBA" id="ARBA00001946"/>
    </source>
</evidence>
<keyword evidence="9 19" id="KW-0808">Transferase</keyword>
<protein>
    <recommendedName>
        <fullName evidence="6 19">Adenosylcobinamide-GDP ribazoletransferase</fullName>
        <ecNumber evidence="5 19">2.7.8.26</ecNumber>
    </recommendedName>
    <alternativeName>
        <fullName evidence="16 19">Cobalamin synthase</fullName>
    </alternativeName>
    <alternativeName>
        <fullName evidence="15 19">Cobalamin-5'-phosphate synthase</fullName>
    </alternativeName>
</protein>
<keyword evidence="11 19" id="KW-0460">Magnesium</keyword>
<comment type="similarity">
    <text evidence="4 19">Belongs to the CobS family.</text>
</comment>
<dbReference type="Pfam" id="PF02654">
    <property type="entry name" value="CobS"/>
    <property type="match status" value="1"/>
</dbReference>
<evidence type="ECO:0000256" key="9">
    <source>
        <dbReference type="ARBA" id="ARBA00022679"/>
    </source>
</evidence>
<comment type="cofactor">
    <cofactor evidence="1 19">
        <name>Mg(2+)</name>
        <dbReference type="ChEBI" id="CHEBI:18420"/>
    </cofactor>
</comment>
<dbReference type="InterPro" id="IPR003805">
    <property type="entry name" value="CobS"/>
</dbReference>
<name>A0ABY7M8E7_9CHLR</name>
<keyword evidence="10 19" id="KW-0812">Transmembrane</keyword>
<proteinExistence type="inferred from homology"/>
<evidence type="ECO:0000256" key="3">
    <source>
        <dbReference type="ARBA" id="ARBA00004663"/>
    </source>
</evidence>
<dbReference type="HAMAP" id="MF_00719">
    <property type="entry name" value="CobS"/>
    <property type="match status" value="1"/>
</dbReference>
<comment type="catalytic activity">
    <reaction evidence="17 19">
        <text>alpha-ribazole + adenosylcob(III)inamide-GDP = adenosylcob(III)alamin + GMP + H(+)</text>
        <dbReference type="Rhea" id="RHEA:16049"/>
        <dbReference type="ChEBI" id="CHEBI:10329"/>
        <dbReference type="ChEBI" id="CHEBI:15378"/>
        <dbReference type="ChEBI" id="CHEBI:18408"/>
        <dbReference type="ChEBI" id="CHEBI:58115"/>
        <dbReference type="ChEBI" id="CHEBI:60487"/>
        <dbReference type="EC" id="2.7.8.26"/>
    </reaction>
</comment>
<dbReference type="PANTHER" id="PTHR34148">
    <property type="entry name" value="ADENOSYLCOBINAMIDE-GDP RIBAZOLETRANSFERASE"/>
    <property type="match status" value="1"/>
</dbReference>
<keyword evidence="8 19" id="KW-0169">Cobalamin biosynthesis</keyword>
<dbReference type="EC" id="2.7.8.26" evidence="5 19"/>
<evidence type="ECO:0000256" key="10">
    <source>
        <dbReference type="ARBA" id="ARBA00022692"/>
    </source>
</evidence>
<dbReference type="Proteomes" id="UP001212803">
    <property type="component" value="Chromosome"/>
</dbReference>
<evidence type="ECO:0000256" key="15">
    <source>
        <dbReference type="ARBA" id="ARBA00032605"/>
    </source>
</evidence>
<evidence type="ECO:0000256" key="4">
    <source>
        <dbReference type="ARBA" id="ARBA00010561"/>
    </source>
</evidence>
<comment type="catalytic activity">
    <reaction evidence="18 19">
        <text>alpha-ribazole 5'-phosphate + adenosylcob(III)inamide-GDP = adenosylcob(III)alamin 5'-phosphate + GMP + H(+)</text>
        <dbReference type="Rhea" id="RHEA:23560"/>
        <dbReference type="ChEBI" id="CHEBI:15378"/>
        <dbReference type="ChEBI" id="CHEBI:57918"/>
        <dbReference type="ChEBI" id="CHEBI:58115"/>
        <dbReference type="ChEBI" id="CHEBI:60487"/>
        <dbReference type="ChEBI" id="CHEBI:60493"/>
        <dbReference type="EC" id="2.7.8.26"/>
    </reaction>
</comment>
<dbReference type="PANTHER" id="PTHR34148:SF1">
    <property type="entry name" value="ADENOSYLCOBINAMIDE-GDP RIBAZOLETRANSFERASE"/>
    <property type="match status" value="1"/>
</dbReference>
<evidence type="ECO:0000256" key="16">
    <source>
        <dbReference type="ARBA" id="ARBA00032853"/>
    </source>
</evidence>
<feature type="transmembrane region" description="Helical" evidence="19">
    <location>
        <begin position="100"/>
        <end position="118"/>
    </location>
</feature>
<dbReference type="RefSeq" id="WP_270056828.1">
    <property type="nucleotide sequence ID" value="NZ_CP115149.1"/>
</dbReference>
<comment type="subcellular location">
    <subcellularLocation>
        <location evidence="2 19">Cell membrane</location>
        <topology evidence="2 19">Multi-pass membrane protein</topology>
    </subcellularLocation>
</comment>
<dbReference type="EMBL" id="CP115149">
    <property type="protein sequence ID" value="WBL36304.1"/>
    <property type="molecule type" value="Genomic_DNA"/>
</dbReference>
<evidence type="ECO:0000256" key="11">
    <source>
        <dbReference type="ARBA" id="ARBA00022842"/>
    </source>
</evidence>
<comment type="pathway">
    <text evidence="3 19">Cofactor biosynthesis; adenosylcobalamin biosynthesis; adenosylcobalamin from cob(II)yrinate a,c-diamide: step 7/7.</text>
</comment>
<evidence type="ECO:0000256" key="18">
    <source>
        <dbReference type="ARBA" id="ARBA00049504"/>
    </source>
</evidence>
<evidence type="ECO:0000256" key="2">
    <source>
        <dbReference type="ARBA" id="ARBA00004651"/>
    </source>
</evidence>
<keyword evidence="7 19" id="KW-1003">Cell membrane</keyword>
<comment type="function">
    <text evidence="14 19">Joins adenosylcobinamide-GDP and alpha-ribazole to generate adenosylcobalamin (Ado-cobalamin). Also synthesizes adenosylcobalamin 5'-phosphate from adenosylcobinamide-GDP and alpha-ribazole 5'-phosphate.</text>
</comment>
<keyword evidence="21" id="KW-1185">Reference proteome</keyword>
<evidence type="ECO:0000313" key="20">
    <source>
        <dbReference type="EMBL" id="WBL36304.1"/>
    </source>
</evidence>
<feature type="transmembrane region" description="Helical" evidence="19">
    <location>
        <begin position="30"/>
        <end position="48"/>
    </location>
</feature>
<evidence type="ECO:0000256" key="6">
    <source>
        <dbReference type="ARBA" id="ARBA00015850"/>
    </source>
</evidence>
<evidence type="ECO:0000256" key="5">
    <source>
        <dbReference type="ARBA" id="ARBA00013200"/>
    </source>
</evidence>
<evidence type="ECO:0000256" key="8">
    <source>
        <dbReference type="ARBA" id="ARBA00022573"/>
    </source>
</evidence>